<organism evidence="2 3">
    <name type="scientific">Nocardioides mangrovi</name>
    <dbReference type="NCBI Taxonomy" id="2874580"/>
    <lineage>
        <taxon>Bacteria</taxon>
        <taxon>Bacillati</taxon>
        <taxon>Actinomycetota</taxon>
        <taxon>Actinomycetes</taxon>
        <taxon>Propionibacteriales</taxon>
        <taxon>Nocardioidaceae</taxon>
        <taxon>Nocardioides</taxon>
    </lineage>
</organism>
<dbReference type="Proteomes" id="UP000780875">
    <property type="component" value="Unassembled WGS sequence"/>
</dbReference>
<gene>
    <name evidence="2" type="ORF">K8U61_15405</name>
</gene>
<reference evidence="2 3" key="1">
    <citation type="submission" date="2021-09" db="EMBL/GenBank/DDBJ databases">
        <title>Whole genome sequence of Nocardioides sp. GBK3QG-3.</title>
        <authorList>
            <person name="Tuo L."/>
        </authorList>
    </citation>
    <scope>NUCLEOTIDE SEQUENCE [LARGE SCALE GENOMIC DNA]</scope>
    <source>
        <strain evidence="2 3">GBK3QG-3</strain>
    </source>
</reference>
<evidence type="ECO:0000256" key="1">
    <source>
        <dbReference type="SAM" id="MobiDB-lite"/>
    </source>
</evidence>
<accession>A0ABS7UFD7</accession>
<proteinExistence type="predicted"/>
<sequence>MSISTPSSRALPPEPTGPVPRRVGRRSLIAVGAGAATASLVGWSPAIASRGHRQGGHPHGVYIASGETLTVSSTRELRRLEIEEGGRIVAPEGHELTLTVNGVEVGTTLTSLYDDDGIDAYVAAGTYRGRVVITVATANEVVFNSHTWPFRQALYVDGDGVDVDRSVLAAVQGGQVRDAWARHVRLRSRGEAFNGVYVAGGDYLLDDVDIRFDGNGRNDFCGYGAAVYATGADTLLRVEGSTVDNVGVVRTAVVADGGSRVVVKDSTLCCLDGELPAEYENTGDTTFMMTCPWLLGMYGTVRTTNLLGAGTRATYLRANVTVENWGCLSVDSGQNCVLVSVNSRLRSTGSDGYGSYGIGNVTEHFLGTSIDVGSYIMINWGTLGTHYGDSSPAALQALQDEYDLGLTGADIHSVWPRASTLRSRKFGFMWQSNGAVVIDGATALRTVRTAFLSKASQSEVVVDGSGGASVVAENGVVYQLMDNDNPGGVDSVDKPWSRVYTKAYVEPTDPAVKSASWDPTVANATDARGTFTKLRLEGDFYNSVLGGGVGNIQGKNLVLDFDDTRVRGVISASTAKHRVSSIDFSNYEELGVVDNAASPVVNNGVLVTLGGGSVWTVTGDSHLSALTLNDSAAVRSKRGGAATITLDGDVLDPVAGTTYVGVIVVSP</sequence>
<dbReference type="InterPro" id="IPR006311">
    <property type="entry name" value="TAT_signal"/>
</dbReference>
<evidence type="ECO:0000313" key="2">
    <source>
        <dbReference type="EMBL" id="MBZ5739560.1"/>
    </source>
</evidence>
<feature type="region of interest" description="Disordered" evidence="1">
    <location>
        <begin position="1"/>
        <end position="23"/>
    </location>
</feature>
<evidence type="ECO:0000313" key="3">
    <source>
        <dbReference type="Proteomes" id="UP000780875"/>
    </source>
</evidence>
<protein>
    <submittedName>
        <fullName evidence="2">Uncharacterized protein</fullName>
    </submittedName>
</protein>
<comment type="caution">
    <text evidence="2">The sequence shown here is derived from an EMBL/GenBank/DDBJ whole genome shotgun (WGS) entry which is preliminary data.</text>
</comment>
<keyword evidence="3" id="KW-1185">Reference proteome</keyword>
<name>A0ABS7UFD7_9ACTN</name>
<dbReference type="EMBL" id="JAIQZJ010000008">
    <property type="protein sequence ID" value="MBZ5739560.1"/>
    <property type="molecule type" value="Genomic_DNA"/>
</dbReference>
<dbReference type="PROSITE" id="PS51318">
    <property type="entry name" value="TAT"/>
    <property type="match status" value="1"/>
</dbReference>
<dbReference type="RefSeq" id="WP_224123925.1">
    <property type="nucleotide sequence ID" value="NZ_JAIQZJ010000008.1"/>
</dbReference>